<dbReference type="RefSeq" id="WP_181549457.1">
    <property type="nucleotide sequence ID" value="NZ_JACDUS010000001.1"/>
</dbReference>
<organism evidence="3 4">
    <name type="scientific">Desulfosalsimonas propionicica</name>
    <dbReference type="NCBI Taxonomy" id="332175"/>
    <lineage>
        <taxon>Bacteria</taxon>
        <taxon>Pseudomonadati</taxon>
        <taxon>Thermodesulfobacteriota</taxon>
        <taxon>Desulfobacteria</taxon>
        <taxon>Desulfobacterales</taxon>
        <taxon>Desulfosalsimonadaceae</taxon>
        <taxon>Desulfosalsimonas</taxon>
    </lineage>
</organism>
<accession>A0A7W0C5Z8</accession>
<keyword evidence="4" id="KW-1185">Reference proteome</keyword>
<dbReference type="InterPro" id="IPR009061">
    <property type="entry name" value="DNA-bd_dom_put_sf"/>
</dbReference>
<reference evidence="3 4" key="1">
    <citation type="submission" date="2020-07" db="EMBL/GenBank/DDBJ databases">
        <title>Genomic Encyclopedia of Type Strains, Phase IV (KMG-IV): sequencing the most valuable type-strain genomes for metagenomic binning, comparative biology and taxonomic classification.</title>
        <authorList>
            <person name="Goeker M."/>
        </authorList>
    </citation>
    <scope>NUCLEOTIDE SEQUENCE [LARGE SCALE GENOMIC DNA]</scope>
    <source>
        <strain evidence="3 4">DSM 17721</strain>
    </source>
</reference>
<protein>
    <submittedName>
        <fullName evidence="3">DNA-binding transcriptional MerR regulator</fullName>
    </submittedName>
</protein>
<dbReference type="AlphaFoldDB" id="A0A7W0C5Z8"/>
<proteinExistence type="predicted"/>
<dbReference type="PANTHER" id="PTHR30204">
    <property type="entry name" value="REDOX-CYCLING DRUG-SENSING TRANSCRIPTIONAL ACTIVATOR SOXR"/>
    <property type="match status" value="1"/>
</dbReference>
<feature type="domain" description="HTH merR-type" evidence="2">
    <location>
        <begin position="12"/>
        <end position="82"/>
    </location>
</feature>
<comment type="caution">
    <text evidence="3">The sequence shown here is derived from an EMBL/GenBank/DDBJ whole genome shotgun (WGS) entry which is preliminary data.</text>
</comment>
<gene>
    <name evidence="3" type="ORF">HNR65_000064</name>
</gene>
<dbReference type="GO" id="GO:0003700">
    <property type="term" value="F:DNA-binding transcription factor activity"/>
    <property type="evidence" value="ECO:0007669"/>
    <property type="project" value="InterPro"/>
</dbReference>
<dbReference type="InterPro" id="IPR047057">
    <property type="entry name" value="MerR_fam"/>
</dbReference>
<sequence>MASQAPIPDKLYYRIKEVTEITGLAAYVLRFWESEFSAIRPRRSESGQRLYRRSDIEAILEIKHLLYEKKFTIEGARKHLKKRGSHRSRNAQDPLIEQIRAELRSIRNMLDE</sequence>
<dbReference type="PANTHER" id="PTHR30204:SF15">
    <property type="entry name" value="BLL5018 PROTEIN"/>
    <property type="match status" value="1"/>
</dbReference>
<dbReference type="PROSITE" id="PS50937">
    <property type="entry name" value="HTH_MERR_2"/>
    <property type="match status" value="1"/>
</dbReference>
<evidence type="ECO:0000256" key="1">
    <source>
        <dbReference type="ARBA" id="ARBA00023125"/>
    </source>
</evidence>
<dbReference type="Gene3D" id="1.10.1660.10">
    <property type="match status" value="1"/>
</dbReference>
<keyword evidence="1 3" id="KW-0238">DNA-binding</keyword>
<evidence type="ECO:0000313" key="3">
    <source>
        <dbReference type="EMBL" id="MBA2879757.1"/>
    </source>
</evidence>
<dbReference type="InterPro" id="IPR000551">
    <property type="entry name" value="MerR-type_HTH_dom"/>
</dbReference>
<dbReference type="SUPFAM" id="SSF46955">
    <property type="entry name" value="Putative DNA-binding domain"/>
    <property type="match status" value="1"/>
</dbReference>
<dbReference type="CDD" id="cd04765">
    <property type="entry name" value="HTH_MlrA-like_sg2"/>
    <property type="match status" value="1"/>
</dbReference>
<dbReference type="Proteomes" id="UP000525298">
    <property type="component" value="Unassembled WGS sequence"/>
</dbReference>
<name>A0A7W0C5Z8_9BACT</name>
<evidence type="ECO:0000259" key="2">
    <source>
        <dbReference type="PROSITE" id="PS50937"/>
    </source>
</evidence>
<dbReference type="Pfam" id="PF13411">
    <property type="entry name" value="MerR_1"/>
    <property type="match status" value="1"/>
</dbReference>
<dbReference type="GO" id="GO:0003677">
    <property type="term" value="F:DNA binding"/>
    <property type="evidence" value="ECO:0007669"/>
    <property type="project" value="UniProtKB-KW"/>
</dbReference>
<dbReference type="EMBL" id="JACDUS010000001">
    <property type="protein sequence ID" value="MBA2879757.1"/>
    <property type="molecule type" value="Genomic_DNA"/>
</dbReference>
<dbReference type="SMART" id="SM00422">
    <property type="entry name" value="HTH_MERR"/>
    <property type="match status" value="1"/>
</dbReference>
<evidence type="ECO:0000313" key="4">
    <source>
        <dbReference type="Proteomes" id="UP000525298"/>
    </source>
</evidence>